<dbReference type="InterPro" id="IPR012156">
    <property type="entry name" value="Cold_shock_CspA"/>
</dbReference>
<dbReference type="PATRIC" id="fig|375.37.peg.9124"/>
<reference evidence="7 10" key="3">
    <citation type="submission" date="2024-06" db="EMBL/GenBank/DDBJ databases">
        <title>Genomic Encyclopedia of Type Strains, Phase V (KMG-V): Genome sequencing to study the core and pangenomes of soil and plant-associated prokaryotes.</title>
        <authorList>
            <person name="Whitman W."/>
        </authorList>
    </citation>
    <scope>NUCLEOTIDE SEQUENCE [LARGE SCALE GENOMIC DNA]</scope>
    <source>
        <strain evidence="7 10">USDA 160</strain>
    </source>
</reference>
<evidence type="ECO:0000256" key="1">
    <source>
        <dbReference type="ARBA" id="ARBA00004496"/>
    </source>
</evidence>
<evidence type="ECO:0000259" key="4">
    <source>
        <dbReference type="PROSITE" id="PS51857"/>
    </source>
</evidence>
<dbReference type="Gene3D" id="2.40.50.140">
    <property type="entry name" value="Nucleic acid-binding proteins"/>
    <property type="match status" value="1"/>
</dbReference>
<protein>
    <submittedName>
        <fullName evidence="7">Cold shock CspA family protein</fullName>
    </submittedName>
</protein>
<dbReference type="PANTHER" id="PTHR12962:SF1">
    <property type="entry name" value="COLD SHOCK DOMAIN-CONTAINING PROTEIN CG9705"/>
    <property type="match status" value="1"/>
</dbReference>
<reference evidence="6 8" key="1">
    <citation type="submission" date="2014-09" db="EMBL/GenBank/DDBJ databases">
        <title>Draft genome of Bradyrhizobium japonicum Is-34.</title>
        <authorList>
            <person name="Tsurumaru H."/>
            <person name="Yamakawa T."/>
            <person name="Hashimoto S."/>
            <person name="Okizaki K."/>
            <person name="Kanesaki Y."/>
            <person name="Yoshikawa H."/>
            <person name="Yajima S."/>
        </authorList>
    </citation>
    <scope>NUCLEOTIDE SEQUENCE [LARGE SCALE GENOMIC DNA]</scope>
    <source>
        <strain evidence="6 8">Is-34</strain>
    </source>
</reference>
<evidence type="ECO:0000313" key="5">
    <source>
        <dbReference type="EMBL" id="APG15367.1"/>
    </source>
</evidence>
<dbReference type="EMBL" id="JRPN01000019">
    <property type="protein sequence ID" value="KGT76903.1"/>
    <property type="molecule type" value="Genomic_DNA"/>
</dbReference>
<dbReference type="Proteomes" id="UP000181962">
    <property type="component" value="Chromosome"/>
</dbReference>
<dbReference type="InterPro" id="IPR052069">
    <property type="entry name" value="Ca-reg_mRNA-binding_domain"/>
</dbReference>
<evidence type="ECO:0000313" key="10">
    <source>
        <dbReference type="Proteomes" id="UP001549291"/>
    </source>
</evidence>
<evidence type="ECO:0000313" key="9">
    <source>
        <dbReference type="Proteomes" id="UP000181962"/>
    </source>
</evidence>
<dbReference type="GO" id="GO:0005829">
    <property type="term" value="C:cytosol"/>
    <property type="evidence" value="ECO:0007669"/>
    <property type="project" value="UniProtKB-ARBA"/>
</dbReference>
<dbReference type="Proteomes" id="UP001549291">
    <property type="component" value="Unassembled WGS sequence"/>
</dbReference>
<dbReference type="PIRSF" id="PIRSF002599">
    <property type="entry name" value="Cold_shock_A"/>
    <property type="match status" value="1"/>
</dbReference>
<dbReference type="GeneID" id="92970077"/>
<keyword evidence="2" id="KW-0963">Cytoplasm</keyword>
<keyword evidence="10" id="KW-1185">Reference proteome</keyword>
<dbReference type="InterPro" id="IPR011129">
    <property type="entry name" value="CSD"/>
</dbReference>
<organism evidence="6 8">
    <name type="scientific">Bradyrhizobium japonicum</name>
    <dbReference type="NCBI Taxonomy" id="375"/>
    <lineage>
        <taxon>Bacteria</taxon>
        <taxon>Pseudomonadati</taxon>
        <taxon>Pseudomonadota</taxon>
        <taxon>Alphaproteobacteria</taxon>
        <taxon>Hyphomicrobiales</taxon>
        <taxon>Nitrobacteraceae</taxon>
        <taxon>Bradyrhizobium</taxon>
    </lineage>
</organism>
<dbReference type="GO" id="GO:0003730">
    <property type="term" value="F:mRNA 3'-UTR binding"/>
    <property type="evidence" value="ECO:0007669"/>
    <property type="project" value="TreeGrafter"/>
</dbReference>
<comment type="subcellular location">
    <subcellularLocation>
        <location evidence="1">Cytoplasm</location>
    </subcellularLocation>
</comment>
<sequence length="77" mass="8560">MRTGTVVSYSVEKGWGFIRPDYGDGKDLFVHISDLRGCAGADLVSGTRVTFGIRFNKQRSKYRAVEVRLRAPGHGDQ</sequence>
<accession>A0A0A3YTB1</accession>
<dbReference type="InterPro" id="IPR012340">
    <property type="entry name" value="NA-bd_OB-fold"/>
</dbReference>
<evidence type="ECO:0000313" key="6">
    <source>
        <dbReference type="EMBL" id="KGT76903.1"/>
    </source>
</evidence>
<dbReference type="KEGG" id="bjp:RN69_39780"/>
<evidence type="ECO:0000313" key="7">
    <source>
        <dbReference type="EMBL" id="MET4725192.1"/>
    </source>
</evidence>
<keyword evidence="3" id="KW-0597">Phosphoprotein</keyword>
<evidence type="ECO:0000256" key="3">
    <source>
        <dbReference type="ARBA" id="ARBA00022553"/>
    </source>
</evidence>
<dbReference type="RefSeq" id="WP_018647867.1">
    <property type="nucleotide sequence ID" value="NZ_BJNK01000091.1"/>
</dbReference>
<reference evidence="5 9" key="2">
    <citation type="submission" date="2016-11" db="EMBL/GenBank/DDBJ databases">
        <title>Complete Genome Sequence of Bradyrhizobium sp. strain J5, an isolated from soybean nodule in Hokkaido.</title>
        <authorList>
            <person name="Kanehara K."/>
        </authorList>
    </citation>
    <scope>NUCLEOTIDE SEQUENCE [LARGE SCALE GENOMIC DNA]</scope>
    <source>
        <strain evidence="5 9">J5</strain>
    </source>
</reference>
<evidence type="ECO:0000313" key="8">
    <source>
        <dbReference type="Proteomes" id="UP000030377"/>
    </source>
</evidence>
<feature type="domain" description="CSD" evidence="4">
    <location>
        <begin position="1"/>
        <end position="69"/>
    </location>
</feature>
<dbReference type="SMART" id="SM00357">
    <property type="entry name" value="CSP"/>
    <property type="match status" value="1"/>
</dbReference>
<dbReference type="EMBL" id="CP017637">
    <property type="protein sequence ID" value="APG15367.1"/>
    <property type="molecule type" value="Genomic_DNA"/>
</dbReference>
<evidence type="ECO:0000256" key="2">
    <source>
        <dbReference type="ARBA" id="ARBA00022490"/>
    </source>
</evidence>
<dbReference type="OrthoDB" id="72963at2"/>
<dbReference type="PANTHER" id="PTHR12962">
    <property type="entry name" value="CALCIUM-REGULATED HEAT STABLE PROTEIN CRHSP-24-RELATED"/>
    <property type="match status" value="1"/>
</dbReference>
<dbReference type="GO" id="GO:0043488">
    <property type="term" value="P:regulation of mRNA stability"/>
    <property type="evidence" value="ECO:0007669"/>
    <property type="project" value="TreeGrafter"/>
</dbReference>
<dbReference type="Pfam" id="PF00313">
    <property type="entry name" value="CSD"/>
    <property type="match status" value="1"/>
</dbReference>
<dbReference type="InterPro" id="IPR002059">
    <property type="entry name" value="CSP_DNA-bd"/>
</dbReference>
<dbReference type="SUPFAM" id="SSF50249">
    <property type="entry name" value="Nucleic acid-binding proteins"/>
    <property type="match status" value="1"/>
</dbReference>
<dbReference type="STRING" id="375.BKD09_RS44470"/>
<dbReference type="EMBL" id="JBEPTQ010000002">
    <property type="protein sequence ID" value="MET4725192.1"/>
    <property type="molecule type" value="Genomic_DNA"/>
</dbReference>
<name>A0A0A3YTB1_BRAJP</name>
<dbReference type="PROSITE" id="PS51857">
    <property type="entry name" value="CSD_2"/>
    <property type="match status" value="1"/>
</dbReference>
<proteinExistence type="predicted"/>
<dbReference type="Proteomes" id="UP000030377">
    <property type="component" value="Unassembled WGS sequence"/>
</dbReference>
<gene>
    <name evidence="7" type="ORF">ABIF63_009298</name>
    <name evidence="5" type="ORF">BKD09_44470</name>
    <name evidence="6" type="ORF">MA20_25380</name>
</gene>
<dbReference type="AlphaFoldDB" id="A0A0A3YTB1"/>